<dbReference type="STRING" id="1544416.Cocul_00293"/>
<dbReference type="AlphaFoldDB" id="A0A0Q0YFD0"/>
<gene>
    <name evidence="1" type="ORF">Cocul_00293</name>
</gene>
<accession>A0A0Q0YFD0</accession>
<comment type="caution">
    <text evidence="1">The sequence shown here is derived from an EMBL/GenBank/DDBJ whole genome shotgun (WGS) entry which is preliminary data.</text>
</comment>
<dbReference type="PATRIC" id="fig|1544416.3.peg.297"/>
<proteinExistence type="predicted"/>
<organism evidence="1 2">
    <name type="scientific">Corynebacterium oculi</name>
    <dbReference type="NCBI Taxonomy" id="1544416"/>
    <lineage>
        <taxon>Bacteria</taxon>
        <taxon>Bacillati</taxon>
        <taxon>Actinomycetota</taxon>
        <taxon>Actinomycetes</taxon>
        <taxon>Mycobacteriales</taxon>
        <taxon>Corynebacteriaceae</taxon>
        <taxon>Corynebacterium</taxon>
    </lineage>
</organism>
<keyword evidence="2" id="KW-1185">Reference proteome</keyword>
<dbReference type="Proteomes" id="UP000050517">
    <property type="component" value="Unassembled WGS sequence"/>
</dbReference>
<protein>
    <submittedName>
        <fullName evidence="1">Uncharacterized protein</fullName>
    </submittedName>
</protein>
<reference evidence="1 2" key="1">
    <citation type="submission" date="2015-10" db="EMBL/GenBank/DDBJ databases">
        <title>Corynebacteirum lowii and Corynebacterium oculi species nova, derived from human clinical disease and and emended description of Corynebacterium mastiditis.</title>
        <authorList>
            <person name="Bernard K."/>
            <person name="Pacheco A.L."/>
            <person name="Mcdougall C."/>
            <person name="Burtx T."/>
            <person name="Weibe D."/>
            <person name="Tyler S."/>
            <person name="Olson A.B."/>
            <person name="Cnockaert M."/>
            <person name="Eguchi H."/>
            <person name="Kuwahara T."/>
            <person name="Nakayama-Imaohji H."/>
            <person name="Boudewijins M."/>
            <person name="Van Hoecke F."/>
            <person name="Bernier A.-M."/>
            <person name="Vandamme P."/>
        </authorList>
    </citation>
    <scope>NUCLEOTIDE SEQUENCE [LARGE SCALE GENOMIC DNA]</scope>
    <source>
        <strain evidence="1 2">NML 130210</strain>
    </source>
</reference>
<dbReference type="EMBL" id="LKST01000001">
    <property type="protein sequence ID" value="KQB85155.1"/>
    <property type="molecule type" value="Genomic_DNA"/>
</dbReference>
<name>A0A0Q0YFD0_9CORY</name>
<evidence type="ECO:0000313" key="2">
    <source>
        <dbReference type="Proteomes" id="UP000050517"/>
    </source>
</evidence>
<evidence type="ECO:0000313" key="1">
    <source>
        <dbReference type="EMBL" id="KQB85155.1"/>
    </source>
</evidence>
<sequence>MIDSAVLLQEAARNGWTARDLRHIGREDVVRPLPTVFAQIHRDTAVSRPVASWWKHHLMSSGSTNSALPQLRSLFPESTRLLRVSPLLDRAILAPPPCVTFNHPHDFPPDVSTRVYLHGPWVRHQFLLLRVVAQAHRAQAFLLSPQGIATLITPVGRHRGPMALFHRLNEHQHQLLSQAQSERSLSPLPRSYKPSFMLGYAQRLSQILPLTQPCLLPSHPTNIRGYQEGMTAAEDALRGSVATLESAICGAA</sequence>